<dbReference type="Proteomes" id="UP001219525">
    <property type="component" value="Unassembled WGS sequence"/>
</dbReference>
<dbReference type="AlphaFoldDB" id="A0AAD6VSJ3"/>
<dbReference type="EMBL" id="JARJCW010000018">
    <property type="protein sequence ID" value="KAJ7215055.1"/>
    <property type="molecule type" value="Genomic_DNA"/>
</dbReference>
<evidence type="ECO:0000313" key="3">
    <source>
        <dbReference type="Proteomes" id="UP001219525"/>
    </source>
</evidence>
<feature type="region of interest" description="Disordered" evidence="1">
    <location>
        <begin position="399"/>
        <end position="434"/>
    </location>
</feature>
<feature type="compositionally biased region" description="Basic and acidic residues" evidence="1">
    <location>
        <begin position="422"/>
        <end position="434"/>
    </location>
</feature>
<sequence length="434" mass="48161">MSNTPHRTFVVDSEGYNHSGSSLPLPPPHNHWIQNAPSQQQQFPLRPISARSFTSGVVIEARASQPVPPADTPPTNPQGIKCARREPDSEPDGNVAAINATAGRCPDFKFAANTAVHQRQAPAYPLPVASPRRVVEVAKGRETPDSRYVRCTNPHESDRVYSKFPQMAYPILPAPAPPAPLPTAPSAKTTCSAPGCSSGRLNQGCPRRMCQKHCNKTGPCSLEAHERARTRTAKTANANANAKAAHATKMGPAPAPLHITTQLNQDSMSRISPSPTTFHVQRLEAPVSFMVVYWNEANMMHHTFVIENVPIWPHWRICDATGRFAALLGDNTQVELFFPKYKSWAEITSISRIFVHTVDCVIMLRRAGVDCLDFDATVRKFYPDTDIVHIRQNLPSERTAPKRLYKRSRPIPVDDDSDVEVVSEKKRMKKEDQH</sequence>
<keyword evidence="3" id="KW-1185">Reference proteome</keyword>
<accession>A0AAD6VSJ3</accession>
<gene>
    <name evidence="2" type="ORF">GGX14DRAFT_610159</name>
</gene>
<protein>
    <submittedName>
        <fullName evidence="2">Uncharacterized protein</fullName>
    </submittedName>
</protein>
<proteinExistence type="predicted"/>
<evidence type="ECO:0000313" key="2">
    <source>
        <dbReference type="EMBL" id="KAJ7215055.1"/>
    </source>
</evidence>
<reference evidence="2" key="1">
    <citation type="submission" date="2023-03" db="EMBL/GenBank/DDBJ databases">
        <title>Massive genome expansion in bonnet fungi (Mycena s.s.) driven by repeated elements and novel gene families across ecological guilds.</title>
        <authorList>
            <consortium name="Lawrence Berkeley National Laboratory"/>
            <person name="Harder C.B."/>
            <person name="Miyauchi S."/>
            <person name="Viragh M."/>
            <person name="Kuo A."/>
            <person name="Thoen E."/>
            <person name="Andreopoulos B."/>
            <person name="Lu D."/>
            <person name="Skrede I."/>
            <person name="Drula E."/>
            <person name="Henrissat B."/>
            <person name="Morin E."/>
            <person name="Kohler A."/>
            <person name="Barry K."/>
            <person name="LaButti K."/>
            <person name="Morin E."/>
            <person name="Salamov A."/>
            <person name="Lipzen A."/>
            <person name="Mereny Z."/>
            <person name="Hegedus B."/>
            <person name="Baldrian P."/>
            <person name="Stursova M."/>
            <person name="Weitz H."/>
            <person name="Taylor A."/>
            <person name="Grigoriev I.V."/>
            <person name="Nagy L.G."/>
            <person name="Martin F."/>
            <person name="Kauserud H."/>
        </authorList>
    </citation>
    <scope>NUCLEOTIDE SEQUENCE</scope>
    <source>
        <strain evidence="2">9144</strain>
    </source>
</reference>
<organism evidence="2 3">
    <name type="scientific">Mycena pura</name>
    <dbReference type="NCBI Taxonomy" id="153505"/>
    <lineage>
        <taxon>Eukaryota</taxon>
        <taxon>Fungi</taxon>
        <taxon>Dikarya</taxon>
        <taxon>Basidiomycota</taxon>
        <taxon>Agaricomycotina</taxon>
        <taxon>Agaricomycetes</taxon>
        <taxon>Agaricomycetidae</taxon>
        <taxon>Agaricales</taxon>
        <taxon>Marasmiineae</taxon>
        <taxon>Mycenaceae</taxon>
        <taxon>Mycena</taxon>
    </lineage>
</organism>
<comment type="caution">
    <text evidence="2">The sequence shown here is derived from an EMBL/GenBank/DDBJ whole genome shotgun (WGS) entry which is preliminary data.</text>
</comment>
<name>A0AAD6VSJ3_9AGAR</name>
<evidence type="ECO:0000256" key="1">
    <source>
        <dbReference type="SAM" id="MobiDB-lite"/>
    </source>
</evidence>
<feature type="region of interest" description="Disordered" evidence="1">
    <location>
        <begin position="1"/>
        <end position="22"/>
    </location>
</feature>